<proteinExistence type="predicted"/>
<feature type="compositionally biased region" description="Polar residues" evidence="1">
    <location>
        <begin position="90"/>
        <end position="102"/>
    </location>
</feature>
<accession>A0AA38VPW6</accession>
<sequence>MSPSDKSNLARIRDNQRRSRARRKEYLQELEKKVRMCELEGVQASAEVQYAARRVAEENKKLRTLLHRHKVADDSIDAFLKSGVAAPPGDTSSSPPRHQTAATGEAAQNLASLLEPRRPSFMDTRVSFYPTQGNLGEGNNASVGRPESNGSPATDLASIRSASETTPGNSAPHIQSSSEHRMLTHLSGGNRRRDAALALQGIGSLNGLPSDQTNFAFQDSTQYQDYTYYLDVPHHHYRQESAAVQARFTPPSSHYATTPNPAASSKSSLMDADIVSTLSAANALQVRAYLGCGTITECDVDNSALDCAMDQYATGI</sequence>
<dbReference type="EMBL" id="JANBVO010000028">
    <property type="protein sequence ID" value="KAJ9138920.1"/>
    <property type="molecule type" value="Genomic_DNA"/>
</dbReference>
<feature type="compositionally biased region" description="Polar residues" evidence="1">
    <location>
        <begin position="160"/>
        <end position="177"/>
    </location>
</feature>
<feature type="region of interest" description="Disordered" evidence="1">
    <location>
        <begin position="82"/>
        <end position="106"/>
    </location>
</feature>
<comment type="caution">
    <text evidence="2">The sequence shown here is derived from an EMBL/GenBank/DDBJ whole genome shotgun (WGS) entry which is preliminary data.</text>
</comment>
<feature type="compositionally biased region" description="Polar residues" evidence="1">
    <location>
        <begin position="129"/>
        <end position="152"/>
    </location>
</feature>
<dbReference type="Proteomes" id="UP001174694">
    <property type="component" value="Unassembled WGS sequence"/>
</dbReference>
<reference evidence="2" key="1">
    <citation type="submission" date="2022-07" db="EMBL/GenBank/DDBJ databases">
        <title>Fungi with potential for degradation of polypropylene.</title>
        <authorList>
            <person name="Gostincar C."/>
        </authorList>
    </citation>
    <scope>NUCLEOTIDE SEQUENCE</scope>
    <source>
        <strain evidence="2">EXF-13308</strain>
    </source>
</reference>
<keyword evidence="3" id="KW-1185">Reference proteome</keyword>
<evidence type="ECO:0000256" key="1">
    <source>
        <dbReference type="SAM" id="MobiDB-lite"/>
    </source>
</evidence>
<feature type="region of interest" description="Disordered" evidence="1">
    <location>
        <begin position="1"/>
        <end position="22"/>
    </location>
</feature>
<evidence type="ECO:0000313" key="2">
    <source>
        <dbReference type="EMBL" id="KAJ9138920.1"/>
    </source>
</evidence>
<gene>
    <name evidence="2" type="ORF">NKR23_g8191</name>
</gene>
<dbReference type="PANTHER" id="PTHR42070:SF1">
    <property type="entry name" value="FILAMENT ASSOCIATED PROTEIN, PUTATIVE (AFU_ORTHOLOGUE AFUA_8G06630)-RELATED"/>
    <property type="match status" value="1"/>
</dbReference>
<feature type="region of interest" description="Disordered" evidence="1">
    <location>
        <begin position="127"/>
        <end position="180"/>
    </location>
</feature>
<evidence type="ECO:0008006" key="4">
    <source>
        <dbReference type="Google" id="ProtNLM"/>
    </source>
</evidence>
<dbReference type="AlphaFoldDB" id="A0AA38VPW6"/>
<protein>
    <recommendedName>
        <fullName evidence="4">BZIP domain-containing protein</fullName>
    </recommendedName>
</protein>
<dbReference type="CDD" id="cd14688">
    <property type="entry name" value="bZIP_YAP"/>
    <property type="match status" value="1"/>
</dbReference>
<evidence type="ECO:0000313" key="3">
    <source>
        <dbReference type="Proteomes" id="UP001174694"/>
    </source>
</evidence>
<name>A0AA38VPW6_9PEZI</name>
<organism evidence="2 3">
    <name type="scientific">Pleurostoma richardsiae</name>
    <dbReference type="NCBI Taxonomy" id="41990"/>
    <lineage>
        <taxon>Eukaryota</taxon>
        <taxon>Fungi</taxon>
        <taxon>Dikarya</taxon>
        <taxon>Ascomycota</taxon>
        <taxon>Pezizomycotina</taxon>
        <taxon>Sordariomycetes</taxon>
        <taxon>Sordariomycetidae</taxon>
        <taxon>Calosphaeriales</taxon>
        <taxon>Pleurostomataceae</taxon>
        <taxon>Pleurostoma</taxon>
    </lineage>
</organism>
<dbReference type="PANTHER" id="PTHR42070">
    <property type="entry name" value="FILAMENT ASSOCIATED PROTEIN, PUTATIVE (AFU_ORTHOLOGUE AFUA_8G06630)-RELATED"/>
    <property type="match status" value="1"/>
</dbReference>